<dbReference type="EMBL" id="BMJH01000002">
    <property type="protein sequence ID" value="GGC67312.1"/>
    <property type="molecule type" value="Genomic_DNA"/>
</dbReference>
<organism evidence="1 2">
    <name type="scientific">Hoyosella rhizosphaerae</name>
    <dbReference type="NCBI Taxonomy" id="1755582"/>
    <lineage>
        <taxon>Bacteria</taxon>
        <taxon>Bacillati</taxon>
        <taxon>Actinomycetota</taxon>
        <taxon>Actinomycetes</taxon>
        <taxon>Mycobacteriales</taxon>
        <taxon>Hoyosellaceae</taxon>
        <taxon>Hoyosella</taxon>
    </lineage>
</organism>
<evidence type="ECO:0000313" key="2">
    <source>
        <dbReference type="Proteomes" id="UP000641514"/>
    </source>
</evidence>
<comment type="caution">
    <text evidence="1">The sequence shown here is derived from an EMBL/GenBank/DDBJ whole genome shotgun (WGS) entry which is preliminary data.</text>
</comment>
<reference evidence="1" key="2">
    <citation type="submission" date="2020-09" db="EMBL/GenBank/DDBJ databases">
        <authorList>
            <person name="Sun Q."/>
            <person name="Zhou Y."/>
        </authorList>
    </citation>
    <scope>NUCLEOTIDE SEQUENCE</scope>
    <source>
        <strain evidence="1">CGMCC 1.15478</strain>
    </source>
</reference>
<dbReference type="RefSeq" id="WP_188675200.1">
    <property type="nucleotide sequence ID" value="NZ_BMJH01000002.1"/>
</dbReference>
<name>A0A916XFR0_9ACTN</name>
<proteinExistence type="predicted"/>
<evidence type="ECO:0000313" key="1">
    <source>
        <dbReference type="EMBL" id="GGC67312.1"/>
    </source>
</evidence>
<accession>A0A916XFR0</accession>
<dbReference type="AlphaFoldDB" id="A0A916XFR0"/>
<keyword evidence="2" id="KW-1185">Reference proteome</keyword>
<gene>
    <name evidence="1" type="ORF">GCM10011410_19980</name>
</gene>
<sequence length="47" mass="5417">MATDFHVRRATVSGLITLVVVGIPTDIIPNSMFGREIPVRWWEYRCI</sequence>
<protein>
    <submittedName>
        <fullName evidence="1">Uncharacterized protein</fullName>
    </submittedName>
</protein>
<dbReference type="Proteomes" id="UP000641514">
    <property type="component" value="Unassembled WGS sequence"/>
</dbReference>
<reference evidence="1" key="1">
    <citation type="journal article" date="2014" name="Int. J. Syst. Evol. Microbiol.">
        <title>Complete genome sequence of Corynebacterium casei LMG S-19264T (=DSM 44701T), isolated from a smear-ripened cheese.</title>
        <authorList>
            <consortium name="US DOE Joint Genome Institute (JGI-PGF)"/>
            <person name="Walter F."/>
            <person name="Albersmeier A."/>
            <person name="Kalinowski J."/>
            <person name="Ruckert C."/>
        </authorList>
    </citation>
    <scope>NUCLEOTIDE SEQUENCE</scope>
    <source>
        <strain evidence="1">CGMCC 1.15478</strain>
    </source>
</reference>